<gene>
    <name evidence="7" type="primary">SCN11A</name>
    <name evidence="7" type="ORF">SPIL2461_LOCUS6476</name>
</gene>
<keyword evidence="3 5" id="KW-1133">Transmembrane helix</keyword>
<keyword evidence="4 5" id="KW-0472">Membrane</keyword>
<proteinExistence type="predicted"/>
<feature type="transmembrane region" description="Helical" evidence="5">
    <location>
        <begin position="76"/>
        <end position="98"/>
    </location>
</feature>
<protein>
    <submittedName>
        <fullName evidence="7">SCN11A protein</fullName>
    </submittedName>
</protein>
<dbReference type="Gene3D" id="1.20.120.350">
    <property type="entry name" value="Voltage-gated potassium channels. Chain C"/>
    <property type="match status" value="1"/>
</dbReference>
<evidence type="ECO:0000259" key="6">
    <source>
        <dbReference type="PROSITE" id="PS50222"/>
    </source>
</evidence>
<dbReference type="OrthoDB" id="441114at2759"/>
<comment type="caution">
    <text evidence="7">The sequence shown here is derived from an EMBL/GenBank/DDBJ whole genome shotgun (WGS) entry which is preliminary data.</text>
</comment>
<dbReference type="Gene3D" id="1.10.287.70">
    <property type="match status" value="1"/>
</dbReference>
<evidence type="ECO:0000256" key="1">
    <source>
        <dbReference type="ARBA" id="ARBA00004141"/>
    </source>
</evidence>
<dbReference type="InterPro" id="IPR005821">
    <property type="entry name" value="Ion_trans_dom"/>
</dbReference>
<organism evidence="7 8">
    <name type="scientific">Symbiodinium pilosum</name>
    <name type="common">Dinoflagellate</name>
    <dbReference type="NCBI Taxonomy" id="2952"/>
    <lineage>
        <taxon>Eukaryota</taxon>
        <taxon>Sar</taxon>
        <taxon>Alveolata</taxon>
        <taxon>Dinophyceae</taxon>
        <taxon>Suessiales</taxon>
        <taxon>Symbiodiniaceae</taxon>
        <taxon>Symbiodinium</taxon>
    </lineage>
</organism>
<feature type="transmembrane region" description="Helical" evidence="5">
    <location>
        <begin position="130"/>
        <end position="154"/>
    </location>
</feature>
<dbReference type="Pfam" id="PF00520">
    <property type="entry name" value="Ion_trans"/>
    <property type="match status" value="1"/>
</dbReference>
<name>A0A812NHJ9_SYMPI</name>
<dbReference type="InterPro" id="IPR027359">
    <property type="entry name" value="Volt_channel_dom_sf"/>
</dbReference>
<dbReference type="EMBL" id="CAJNIZ010009791">
    <property type="protein sequence ID" value="CAE7288190.1"/>
    <property type="molecule type" value="Genomic_DNA"/>
</dbReference>
<dbReference type="InterPro" id="IPR018247">
    <property type="entry name" value="EF_Hand_1_Ca_BS"/>
</dbReference>
<dbReference type="PROSITE" id="PS50222">
    <property type="entry name" value="EF_HAND_2"/>
    <property type="match status" value="1"/>
</dbReference>
<dbReference type="PANTHER" id="PTHR10037:SF62">
    <property type="entry name" value="SODIUM CHANNEL PROTEIN 60E"/>
    <property type="match status" value="1"/>
</dbReference>
<evidence type="ECO:0000256" key="4">
    <source>
        <dbReference type="ARBA" id="ARBA00023136"/>
    </source>
</evidence>
<dbReference type="PROSITE" id="PS00018">
    <property type="entry name" value="EF_HAND_1"/>
    <property type="match status" value="1"/>
</dbReference>
<evidence type="ECO:0000256" key="5">
    <source>
        <dbReference type="SAM" id="Phobius"/>
    </source>
</evidence>
<evidence type="ECO:0000313" key="8">
    <source>
        <dbReference type="Proteomes" id="UP000649617"/>
    </source>
</evidence>
<evidence type="ECO:0000313" key="7">
    <source>
        <dbReference type="EMBL" id="CAE7288190.1"/>
    </source>
</evidence>
<accession>A0A812NHJ9</accession>
<comment type="subcellular location">
    <subcellularLocation>
        <location evidence="1">Membrane</location>
        <topology evidence="1">Multi-pass membrane protein</topology>
    </subcellularLocation>
</comment>
<feature type="transmembrane region" description="Helical" evidence="5">
    <location>
        <begin position="207"/>
        <end position="232"/>
    </location>
</feature>
<evidence type="ECO:0000256" key="3">
    <source>
        <dbReference type="ARBA" id="ARBA00022989"/>
    </source>
</evidence>
<keyword evidence="8" id="KW-1185">Reference proteome</keyword>
<dbReference type="AlphaFoldDB" id="A0A812NHJ9"/>
<keyword evidence="2 5" id="KW-0812">Transmembrane</keyword>
<feature type="transmembrane region" description="Helical" evidence="5">
    <location>
        <begin position="174"/>
        <end position="195"/>
    </location>
</feature>
<sequence length="354" mass="39867">MAFQVQYRGLEAGHRLGYRGLERPANEVWPHAETAFEVLDVFFGVVFTLELLLKFLGSSLEFFKDVWNLLDGLVLAIWYVERMTATAFPLDPMILRLFRLTRLMRMVRLVKIFEQCDALYLMLTSIRASFAALAWSSALLVLIQMMLALAMVTIVEPYLTNPNSPGDRYDVYKYYGTFTRAMLTLFEITLGNFVPVTRLMMSDVSEIYVVFALIHKLVIGFAVVMVITGVFIQETVTVAQTDNTIMLTQKERALNLHMSKMTALFKAADFDESGRLDRGEWLQVCDDYSVQLWLAAMGLDVSNAALVHELICAATGLEDLCAKDLVMGVARLKGAARNIDMALFRKDAGPYNGA</sequence>
<dbReference type="SUPFAM" id="SSF81324">
    <property type="entry name" value="Voltage-gated potassium channels"/>
    <property type="match status" value="1"/>
</dbReference>
<dbReference type="PANTHER" id="PTHR10037">
    <property type="entry name" value="VOLTAGE-GATED CATION CHANNEL CALCIUM AND SODIUM"/>
    <property type="match status" value="1"/>
</dbReference>
<dbReference type="GO" id="GO:0005248">
    <property type="term" value="F:voltage-gated sodium channel activity"/>
    <property type="evidence" value="ECO:0007669"/>
    <property type="project" value="TreeGrafter"/>
</dbReference>
<dbReference type="Proteomes" id="UP000649617">
    <property type="component" value="Unassembled WGS sequence"/>
</dbReference>
<dbReference type="GO" id="GO:0005509">
    <property type="term" value="F:calcium ion binding"/>
    <property type="evidence" value="ECO:0007669"/>
    <property type="project" value="InterPro"/>
</dbReference>
<reference evidence="7" key="1">
    <citation type="submission" date="2021-02" db="EMBL/GenBank/DDBJ databases">
        <authorList>
            <person name="Dougan E. K."/>
            <person name="Rhodes N."/>
            <person name="Thang M."/>
            <person name="Chan C."/>
        </authorList>
    </citation>
    <scope>NUCLEOTIDE SEQUENCE</scope>
</reference>
<dbReference type="InterPro" id="IPR043203">
    <property type="entry name" value="VGCC_Ca_Na"/>
</dbReference>
<dbReference type="GO" id="GO:0001518">
    <property type="term" value="C:voltage-gated sodium channel complex"/>
    <property type="evidence" value="ECO:0007669"/>
    <property type="project" value="TreeGrafter"/>
</dbReference>
<evidence type="ECO:0000256" key="2">
    <source>
        <dbReference type="ARBA" id="ARBA00022692"/>
    </source>
</evidence>
<feature type="transmembrane region" description="Helical" evidence="5">
    <location>
        <begin position="38"/>
        <end position="56"/>
    </location>
</feature>
<feature type="domain" description="EF-hand" evidence="6">
    <location>
        <begin position="256"/>
        <end position="291"/>
    </location>
</feature>
<dbReference type="InterPro" id="IPR002048">
    <property type="entry name" value="EF_hand_dom"/>
</dbReference>